<proteinExistence type="predicted"/>
<evidence type="ECO:0000313" key="3">
    <source>
        <dbReference type="Proteomes" id="UP000320481"/>
    </source>
</evidence>
<name>A0A5C6K014_9ACTN</name>
<organism evidence="2 3">
    <name type="scientific">Streptomyces misionensis</name>
    <dbReference type="NCBI Taxonomy" id="67331"/>
    <lineage>
        <taxon>Bacteria</taxon>
        <taxon>Bacillati</taxon>
        <taxon>Actinomycetota</taxon>
        <taxon>Actinomycetes</taxon>
        <taxon>Kitasatosporales</taxon>
        <taxon>Streptomycetaceae</taxon>
        <taxon>Streptomyces</taxon>
    </lineage>
</organism>
<dbReference type="EMBL" id="VOGW01000051">
    <property type="protein sequence ID" value="TWV53653.1"/>
    <property type="molecule type" value="Genomic_DNA"/>
</dbReference>
<sequence>MGTTKRTTSAAPLSTGRWPSDPDLTRRCRRHPPRLRLLTHTVQVVHSIAKAPCRQAVCVAGPRPGVGGDGPPRHAPARPEPWVA</sequence>
<feature type="region of interest" description="Disordered" evidence="1">
    <location>
        <begin position="63"/>
        <end position="84"/>
    </location>
</feature>
<gene>
    <name evidence="2" type="ORF">FRZ03_09115</name>
</gene>
<evidence type="ECO:0000256" key="1">
    <source>
        <dbReference type="SAM" id="MobiDB-lite"/>
    </source>
</evidence>
<feature type="region of interest" description="Disordered" evidence="1">
    <location>
        <begin position="1"/>
        <end position="26"/>
    </location>
</feature>
<feature type="compositionally biased region" description="Polar residues" evidence="1">
    <location>
        <begin position="1"/>
        <end position="12"/>
    </location>
</feature>
<dbReference type="AlphaFoldDB" id="A0A5C6K014"/>
<accession>A0A5C6K014</accession>
<protein>
    <submittedName>
        <fullName evidence="2">Uncharacterized protein</fullName>
    </submittedName>
</protein>
<evidence type="ECO:0000313" key="2">
    <source>
        <dbReference type="EMBL" id="TWV53653.1"/>
    </source>
</evidence>
<dbReference type="Proteomes" id="UP000320481">
    <property type="component" value="Unassembled WGS sequence"/>
</dbReference>
<comment type="caution">
    <text evidence="2">The sequence shown here is derived from an EMBL/GenBank/DDBJ whole genome shotgun (WGS) entry which is preliminary data.</text>
</comment>
<reference evidence="2" key="1">
    <citation type="journal article" date="2019" name="Microbiol. Resour. Announc.">
        <title>Draft Genomic Sequences of Streptomyces misionensis and Streptomyces albidoflavus, bacteria applied for phytopathogen biocontrol.</title>
        <authorList>
            <person name="Pylro V."/>
            <person name="Dias A."/>
            <person name="Andreote F."/>
            <person name="Varani A."/>
            <person name="Andreote C."/>
            <person name="Bernardo E."/>
            <person name="Martins T."/>
        </authorList>
    </citation>
    <scope>NUCLEOTIDE SEQUENCE [LARGE SCALE GENOMIC DNA]</scope>
    <source>
        <strain evidence="2">66</strain>
    </source>
</reference>
<keyword evidence="3" id="KW-1185">Reference proteome</keyword>